<keyword evidence="2" id="KW-1185">Reference proteome</keyword>
<name>D7LYQ5_ARALL</name>
<dbReference type="Proteomes" id="UP000008694">
    <property type="component" value="Unassembled WGS sequence"/>
</dbReference>
<proteinExistence type="predicted"/>
<evidence type="ECO:0000313" key="2">
    <source>
        <dbReference type="Proteomes" id="UP000008694"/>
    </source>
</evidence>
<accession>D7LYQ5</accession>
<dbReference type="HOGENOM" id="CLU_2349608_0_0_1"/>
<evidence type="ECO:0000313" key="1">
    <source>
        <dbReference type="EMBL" id="EFH48783.1"/>
    </source>
</evidence>
<dbReference type="OrthoDB" id="1035537at2759"/>
<dbReference type="KEGG" id="aly:9308593"/>
<dbReference type="Gramene" id="scaffold_603421.1">
    <property type="protein sequence ID" value="scaffold_603421.1"/>
    <property type="gene ID" value="scaffold_603421.1"/>
</dbReference>
<reference evidence="2" key="1">
    <citation type="journal article" date="2011" name="Nat. Genet.">
        <title>The Arabidopsis lyrata genome sequence and the basis of rapid genome size change.</title>
        <authorList>
            <person name="Hu T.T."/>
            <person name="Pattyn P."/>
            <person name="Bakker E.G."/>
            <person name="Cao J."/>
            <person name="Cheng J.-F."/>
            <person name="Clark R.M."/>
            <person name="Fahlgren N."/>
            <person name="Fawcett J.A."/>
            <person name="Grimwood J."/>
            <person name="Gundlach H."/>
            <person name="Haberer G."/>
            <person name="Hollister J.D."/>
            <person name="Ossowski S."/>
            <person name="Ottilar R.P."/>
            <person name="Salamov A.A."/>
            <person name="Schneeberger K."/>
            <person name="Spannagl M."/>
            <person name="Wang X."/>
            <person name="Yang L."/>
            <person name="Nasrallah M.E."/>
            <person name="Bergelson J."/>
            <person name="Carrington J.C."/>
            <person name="Gaut B.S."/>
            <person name="Schmutz J."/>
            <person name="Mayer K.F.X."/>
            <person name="Van de Peer Y."/>
            <person name="Grigoriev I.V."/>
            <person name="Nordborg M."/>
            <person name="Weigel D."/>
            <person name="Guo Y.-L."/>
        </authorList>
    </citation>
    <scope>NUCLEOTIDE SEQUENCE [LARGE SCALE GENOMIC DNA]</scope>
    <source>
        <strain evidence="2">cv. MN47</strain>
    </source>
</reference>
<protein>
    <submittedName>
        <fullName evidence="1">Uncharacterized protein</fullName>
    </submittedName>
</protein>
<sequence length="97" mass="11485">MQYIKSAKHLYFTRKCSSLLITKIEILCLYITVSGVDQRRQVKQTWCSRPLPNQTGKCIIEEYESKCRQKWKGNRTEATCRHQCTCHFRCPWLQGQA</sequence>
<organism evidence="2">
    <name type="scientific">Arabidopsis lyrata subsp. lyrata</name>
    <name type="common">Lyre-leaved rock-cress</name>
    <dbReference type="NCBI Taxonomy" id="81972"/>
    <lineage>
        <taxon>Eukaryota</taxon>
        <taxon>Viridiplantae</taxon>
        <taxon>Streptophyta</taxon>
        <taxon>Embryophyta</taxon>
        <taxon>Tracheophyta</taxon>
        <taxon>Spermatophyta</taxon>
        <taxon>Magnoliopsida</taxon>
        <taxon>eudicotyledons</taxon>
        <taxon>Gunneridae</taxon>
        <taxon>Pentapetalae</taxon>
        <taxon>rosids</taxon>
        <taxon>malvids</taxon>
        <taxon>Brassicales</taxon>
        <taxon>Brassicaceae</taxon>
        <taxon>Camelineae</taxon>
        <taxon>Arabidopsis</taxon>
    </lineage>
</organism>
<gene>
    <name evidence="1" type="ORF">ARALYDRAFT_911364</name>
</gene>
<dbReference type="STRING" id="81972.D7LYQ5"/>
<dbReference type="AlphaFoldDB" id="D7LYQ5"/>
<dbReference type="EMBL" id="GL348718">
    <property type="protein sequence ID" value="EFH48783.1"/>
    <property type="molecule type" value="Genomic_DNA"/>
</dbReference>